<keyword evidence="1" id="KW-0175">Coiled coil</keyword>
<keyword evidence="2" id="KW-0732">Signal</keyword>
<evidence type="ECO:0000256" key="1">
    <source>
        <dbReference type="SAM" id="Coils"/>
    </source>
</evidence>
<gene>
    <name evidence="3" type="ORF">L3V18_05905</name>
</gene>
<organism evidence="3 4">
    <name type="scientific">Marilutibacter chinensis</name>
    <dbReference type="NCBI Taxonomy" id="2912247"/>
    <lineage>
        <taxon>Bacteria</taxon>
        <taxon>Pseudomonadati</taxon>
        <taxon>Pseudomonadota</taxon>
        <taxon>Gammaproteobacteria</taxon>
        <taxon>Lysobacterales</taxon>
        <taxon>Lysobacteraceae</taxon>
        <taxon>Marilutibacter</taxon>
    </lineage>
</organism>
<evidence type="ECO:0000256" key="2">
    <source>
        <dbReference type="SAM" id="SignalP"/>
    </source>
</evidence>
<reference evidence="3 4" key="1">
    <citation type="submission" date="2022-01" db="EMBL/GenBank/DDBJ databases">
        <title>Lysobacter chinensis sp. nov., a bacterium isolated from cow dung compost.</title>
        <authorList>
            <person name="Liu Y."/>
        </authorList>
    </citation>
    <scope>NUCLEOTIDE SEQUENCE [LARGE SCALE GENOMIC DNA]</scope>
    <source>
        <strain evidence="3 4">TLK-CK17</strain>
    </source>
</reference>
<dbReference type="EMBL" id="JAKJPO010000003">
    <property type="protein sequence ID" value="MCF7221325.1"/>
    <property type="molecule type" value="Genomic_DNA"/>
</dbReference>
<accession>A0ABS9HSJ5</accession>
<proteinExistence type="predicted"/>
<evidence type="ECO:0000313" key="3">
    <source>
        <dbReference type="EMBL" id="MCF7221325.1"/>
    </source>
</evidence>
<feature type="coiled-coil region" evidence="1">
    <location>
        <begin position="74"/>
        <end position="141"/>
    </location>
</feature>
<feature type="chain" id="PRO_5046466493" evidence="2">
    <location>
        <begin position="21"/>
        <end position="279"/>
    </location>
</feature>
<protein>
    <submittedName>
        <fullName evidence="3">Uncharacterized protein</fullName>
    </submittedName>
</protein>
<reference evidence="3 4" key="3">
    <citation type="submission" date="2022-01" db="EMBL/GenBank/DDBJ databases">
        <authorList>
            <person name="Zhou L.Y."/>
        </authorList>
    </citation>
    <scope>NUCLEOTIDE SEQUENCE [LARGE SCALE GENOMIC DNA]</scope>
    <source>
        <strain evidence="3 4">TLK-CK17</strain>
    </source>
</reference>
<reference evidence="4" key="2">
    <citation type="submission" date="2022-01" db="EMBL/GenBank/DDBJ databases">
        <title>Lysobacter chinensis sp. nov., a bacterium isolated from cow dung compost.</title>
        <authorList>
            <person name="Zhou L.Y."/>
        </authorList>
    </citation>
    <scope>NUCLEOTIDE SEQUENCE [LARGE SCALE GENOMIC DNA]</scope>
    <source>
        <strain evidence="4">TLK-CK17</strain>
    </source>
</reference>
<keyword evidence="4" id="KW-1185">Reference proteome</keyword>
<dbReference type="RefSeq" id="WP_237053768.1">
    <property type="nucleotide sequence ID" value="NZ_JAKJPO010000003.1"/>
</dbReference>
<dbReference type="Proteomes" id="UP001430796">
    <property type="component" value="Unassembled WGS sequence"/>
</dbReference>
<sequence length="279" mass="29667">MNMRIAFTAALLALAGLAQAQQGHSYESLVQRLAVLDADPGLARHGAYQRMQARQALQALDEAGSRDREAARYVAERRVEVAEITARNEAMEDELLQLERERSDLLVEASRRDAARARAEAERLRIQAQIQAEEAARLREQTEAGEAAMQDVEAALQGVAGVQEARLAAAREREAALARQEAELIAGAKLPPVKRERRGEVFTLSGDAFGSGRTALTASAEGQVRALAAYIQGMGGDGAVRVSGQGAGVVRDALLAAGVPGSRLRVSDGGGARVEIIVP</sequence>
<evidence type="ECO:0000313" key="4">
    <source>
        <dbReference type="Proteomes" id="UP001430796"/>
    </source>
</evidence>
<feature type="signal peptide" evidence="2">
    <location>
        <begin position="1"/>
        <end position="20"/>
    </location>
</feature>
<comment type="caution">
    <text evidence="3">The sequence shown here is derived from an EMBL/GenBank/DDBJ whole genome shotgun (WGS) entry which is preliminary data.</text>
</comment>
<name>A0ABS9HSJ5_9GAMM</name>